<dbReference type="GO" id="GO:0003677">
    <property type="term" value="F:DNA binding"/>
    <property type="evidence" value="ECO:0007669"/>
    <property type="project" value="InterPro"/>
</dbReference>
<evidence type="ECO:0000259" key="5">
    <source>
        <dbReference type="Pfam" id="PF04542"/>
    </source>
</evidence>
<keyword evidence="7" id="KW-0240">DNA-directed RNA polymerase</keyword>
<dbReference type="SUPFAM" id="SSF88946">
    <property type="entry name" value="Sigma2 domain of RNA polymerase sigma factors"/>
    <property type="match status" value="1"/>
</dbReference>
<dbReference type="AlphaFoldDB" id="A0A023D1G0"/>
<dbReference type="GO" id="GO:0016987">
    <property type="term" value="F:sigma factor activity"/>
    <property type="evidence" value="ECO:0007669"/>
    <property type="project" value="UniProtKB-KW"/>
</dbReference>
<dbReference type="InterPro" id="IPR039425">
    <property type="entry name" value="RNA_pol_sigma-70-like"/>
</dbReference>
<evidence type="ECO:0000313" key="8">
    <source>
        <dbReference type="Proteomes" id="UP000019760"/>
    </source>
</evidence>
<accession>A0A023D1G0</accession>
<comment type="caution">
    <text evidence="7">The sequence shown here is derived from an EMBL/GenBank/DDBJ whole genome shotgun (WGS) entry which is preliminary data.</text>
</comment>
<dbReference type="InterPro" id="IPR013325">
    <property type="entry name" value="RNA_pol_sigma_r2"/>
</dbReference>
<keyword evidence="4" id="KW-0804">Transcription</keyword>
<dbReference type="Gene3D" id="1.10.1740.10">
    <property type="match status" value="1"/>
</dbReference>
<dbReference type="Proteomes" id="UP000019760">
    <property type="component" value="Unassembled WGS sequence"/>
</dbReference>
<keyword evidence="3" id="KW-0731">Sigma factor</keyword>
<dbReference type="EMBL" id="BAND01000011">
    <property type="protein sequence ID" value="GAJ27993.1"/>
    <property type="molecule type" value="Genomic_DNA"/>
</dbReference>
<dbReference type="Pfam" id="PF04542">
    <property type="entry name" value="Sigma70_r2"/>
    <property type="match status" value="1"/>
</dbReference>
<dbReference type="CDD" id="cd06171">
    <property type="entry name" value="Sigma70_r4"/>
    <property type="match status" value="1"/>
</dbReference>
<dbReference type="SUPFAM" id="SSF88659">
    <property type="entry name" value="Sigma3 and sigma4 domains of RNA polymerase sigma factors"/>
    <property type="match status" value="1"/>
</dbReference>
<name>A0A023D1G0_ACIMT</name>
<gene>
    <name evidence="7" type="ORF">Amme_011_093</name>
</gene>
<dbReference type="PANTHER" id="PTHR43133:SF25">
    <property type="entry name" value="RNA POLYMERASE SIGMA FACTOR RFAY-RELATED"/>
    <property type="match status" value="1"/>
</dbReference>
<keyword evidence="8" id="KW-1185">Reference proteome</keyword>
<evidence type="ECO:0000256" key="2">
    <source>
        <dbReference type="ARBA" id="ARBA00023015"/>
    </source>
</evidence>
<reference evidence="7 8" key="2">
    <citation type="journal article" date="2014" name="FEMS Microbiol. Lett.">
        <title>Draft genomic DNA sequence of the facultatively methylotrophic bacterium Acidomonas methanolica type strain MB58.</title>
        <authorList>
            <person name="Higashiura N."/>
            <person name="Hadano H."/>
            <person name="Hirakawa H."/>
            <person name="Matsutani M."/>
            <person name="Takabe S."/>
            <person name="Matsushita K."/>
            <person name="Azuma Y."/>
        </authorList>
    </citation>
    <scope>NUCLEOTIDE SEQUENCE [LARGE SCALE GENOMIC DNA]</scope>
    <source>
        <strain evidence="7 8">MB58</strain>
    </source>
</reference>
<dbReference type="NCBIfam" id="TIGR02937">
    <property type="entry name" value="sigma70-ECF"/>
    <property type="match status" value="1"/>
</dbReference>
<dbReference type="InterPro" id="IPR013249">
    <property type="entry name" value="RNA_pol_sigma70_r4_t2"/>
</dbReference>
<dbReference type="Gene3D" id="1.10.10.10">
    <property type="entry name" value="Winged helix-like DNA-binding domain superfamily/Winged helix DNA-binding domain"/>
    <property type="match status" value="1"/>
</dbReference>
<dbReference type="InterPro" id="IPR013324">
    <property type="entry name" value="RNA_pol_sigma_r3/r4-like"/>
</dbReference>
<dbReference type="InterPro" id="IPR036388">
    <property type="entry name" value="WH-like_DNA-bd_sf"/>
</dbReference>
<evidence type="ECO:0000256" key="1">
    <source>
        <dbReference type="ARBA" id="ARBA00010641"/>
    </source>
</evidence>
<keyword evidence="2" id="KW-0805">Transcription regulation</keyword>
<organism evidence="7 8">
    <name type="scientific">Acidomonas methanolica NBRC 104435</name>
    <dbReference type="NCBI Taxonomy" id="1231351"/>
    <lineage>
        <taxon>Bacteria</taxon>
        <taxon>Pseudomonadati</taxon>
        <taxon>Pseudomonadota</taxon>
        <taxon>Alphaproteobacteria</taxon>
        <taxon>Acetobacterales</taxon>
        <taxon>Acetobacteraceae</taxon>
        <taxon>Acidomonas</taxon>
    </lineage>
</organism>
<evidence type="ECO:0000259" key="6">
    <source>
        <dbReference type="Pfam" id="PF08281"/>
    </source>
</evidence>
<comment type="similarity">
    <text evidence="1">Belongs to the sigma-70 factor family. ECF subfamily.</text>
</comment>
<dbReference type="PANTHER" id="PTHR43133">
    <property type="entry name" value="RNA POLYMERASE ECF-TYPE SIGMA FACTO"/>
    <property type="match status" value="1"/>
</dbReference>
<reference evidence="8" key="1">
    <citation type="journal article" date="2014" name="FEMS Microbiol. Lett.">
        <title>Draft Genomic DNA Sequence of the Facultatively Methylotrophic Bacterium Acidomonas methanolica type strain MB58.</title>
        <authorList>
            <person name="Higashiura N."/>
            <person name="Hadano H."/>
            <person name="Hirakawa H."/>
            <person name="Matsutani M."/>
            <person name="Takabe S."/>
            <person name="Matsushita K."/>
            <person name="Azuma Y."/>
        </authorList>
    </citation>
    <scope>NUCLEOTIDE SEQUENCE [LARGE SCALE GENOMIC DNA]</scope>
    <source>
        <strain evidence="8">MB58</strain>
    </source>
</reference>
<dbReference type="InterPro" id="IPR007627">
    <property type="entry name" value="RNA_pol_sigma70_r2"/>
</dbReference>
<dbReference type="GO" id="GO:0000428">
    <property type="term" value="C:DNA-directed RNA polymerase complex"/>
    <property type="evidence" value="ECO:0007669"/>
    <property type="project" value="UniProtKB-KW"/>
</dbReference>
<evidence type="ECO:0000313" key="7">
    <source>
        <dbReference type="EMBL" id="GAJ27993.1"/>
    </source>
</evidence>
<proteinExistence type="inferred from homology"/>
<feature type="domain" description="RNA polymerase sigma-70 region 2" evidence="5">
    <location>
        <begin position="46"/>
        <end position="107"/>
    </location>
</feature>
<evidence type="ECO:0000256" key="3">
    <source>
        <dbReference type="ARBA" id="ARBA00023082"/>
    </source>
</evidence>
<sequence>MREVSDFSPAPATFPARRSLIWQKLIEAKDQTMTTQTFHDQVIAILPKLRIQALSLARNRAAADDLVQDAVCNALAAQDSFIPGTNFSAWMHRILRNRFISDLRKRRDTADIDDVPASSFATNPTHEDNLALKDLSMALSRLPADQREALVMVVVQGMSYEELAEASGCAVGTAKSRVFRARRQLEAWMTGDLPTNDKLRVRVTALRAVLDQRRREGHDDEDLLSF</sequence>
<dbReference type="GO" id="GO:0006352">
    <property type="term" value="P:DNA-templated transcription initiation"/>
    <property type="evidence" value="ECO:0007669"/>
    <property type="project" value="InterPro"/>
</dbReference>
<dbReference type="Pfam" id="PF08281">
    <property type="entry name" value="Sigma70_r4_2"/>
    <property type="match status" value="1"/>
</dbReference>
<evidence type="ECO:0000256" key="4">
    <source>
        <dbReference type="ARBA" id="ARBA00023163"/>
    </source>
</evidence>
<feature type="domain" description="RNA polymerase sigma factor 70 region 4 type 2" evidence="6">
    <location>
        <begin position="134"/>
        <end position="185"/>
    </location>
</feature>
<dbReference type="InterPro" id="IPR014284">
    <property type="entry name" value="RNA_pol_sigma-70_dom"/>
</dbReference>
<protein>
    <submittedName>
        <fullName evidence="7">DNA-directed RNA polymerase sigma-E/Sigma-24/FecI</fullName>
    </submittedName>
</protein>